<evidence type="ECO:0000256" key="1">
    <source>
        <dbReference type="SAM" id="MobiDB-lite"/>
    </source>
</evidence>
<accession>D9PGE7</accession>
<comment type="caution">
    <text evidence="2">The sequence shown here is derived from an EMBL/GenBank/DDBJ whole genome shotgun (WGS) entry which is preliminary data.</text>
</comment>
<dbReference type="SUPFAM" id="SSF52096">
    <property type="entry name" value="ClpP/crotonase"/>
    <property type="match status" value="1"/>
</dbReference>
<protein>
    <recommendedName>
        <fullName evidence="3">Enoyl-CoA hydratase</fullName>
    </recommendedName>
</protein>
<proteinExistence type="predicted"/>
<reference evidence="2" key="1">
    <citation type="submission" date="2010-07" db="EMBL/GenBank/DDBJ databases">
        <authorList>
            <consortium name="CONSOLIDER consortium CSD2007-00005"/>
            <person name="Guazzaroni M.-E."/>
            <person name="Richter M."/>
            <person name="Garcia-Salamanca A."/>
            <person name="Yarza P."/>
            <person name="Ferrer M."/>
        </authorList>
    </citation>
    <scope>NUCLEOTIDE SEQUENCE</scope>
</reference>
<dbReference type="AlphaFoldDB" id="D9PGE7"/>
<name>D9PGE7_9ZZZZ</name>
<sequence>GAGMDEILLTEINAGVATVTLNRPRQMNALTADCAAASGRRSRRSAPTTPWPP</sequence>
<dbReference type="EMBL" id="ADZX01000226">
    <property type="protein sequence ID" value="EFK97369.1"/>
    <property type="molecule type" value="Genomic_DNA"/>
</dbReference>
<reference evidence="2" key="2">
    <citation type="journal article" date="2011" name="Microb. Ecol.">
        <title>Taxonomic and Functional Metagenomic Profiling of the Microbial Community in the Anoxic Sediment of a Sub-saline Shallow Lake (Laguna de Carrizo, Central Spain).</title>
        <authorList>
            <person name="Ferrer M."/>
            <person name="Guazzaroni M.E."/>
            <person name="Richter M."/>
            <person name="Garcia-Salamanca A."/>
            <person name="Yarza P."/>
            <person name="Suarez-Suarez A."/>
            <person name="Solano J."/>
            <person name="Alcaide M."/>
            <person name="van Dillewijn P."/>
            <person name="Molina-Henares M.A."/>
            <person name="Lopez-Cortes N."/>
            <person name="Al-Ramahi Y."/>
            <person name="Guerrero C."/>
            <person name="Acosta A."/>
            <person name="de Eugenio L.I."/>
            <person name="Martinez V."/>
            <person name="Marques S."/>
            <person name="Rojo F."/>
            <person name="Santero E."/>
            <person name="Genilloud O."/>
            <person name="Perez-Perez J."/>
            <person name="Rossello-Mora R."/>
            <person name="Ramos J.L."/>
        </authorList>
    </citation>
    <scope>NUCLEOTIDE SEQUENCE</scope>
</reference>
<feature type="non-terminal residue" evidence="2">
    <location>
        <position position="1"/>
    </location>
</feature>
<dbReference type="InterPro" id="IPR029045">
    <property type="entry name" value="ClpP/crotonase-like_dom_sf"/>
</dbReference>
<feature type="region of interest" description="Disordered" evidence="1">
    <location>
        <begin position="34"/>
        <end position="53"/>
    </location>
</feature>
<gene>
    <name evidence="2" type="ORF">LDC_0594</name>
</gene>
<evidence type="ECO:0008006" key="3">
    <source>
        <dbReference type="Google" id="ProtNLM"/>
    </source>
</evidence>
<evidence type="ECO:0000313" key="2">
    <source>
        <dbReference type="EMBL" id="EFK97369.1"/>
    </source>
</evidence>
<dbReference type="Gene3D" id="3.30.300.220">
    <property type="match status" value="1"/>
</dbReference>
<organism evidence="2">
    <name type="scientific">sediment metagenome</name>
    <dbReference type="NCBI Taxonomy" id="749907"/>
    <lineage>
        <taxon>unclassified sequences</taxon>
        <taxon>metagenomes</taxon>
        <taxon>ecological metagenomes</taxon>
    </lineage>
</organism>